<dbReference type="Proteomes" id="UP001197093">
    <property type="component" value="Unassembled WGS sequence"/>
</dbReference>
<evidence type="ECO:0000313" key="3">
    <source>
        <dbReference type="Proteomes" id="UP001197093"/>
    </source>
</evidence>
<dbReference type="InterPro" id="IPR013154">
    <property type="entry name" value="ADH-like_N"/>
</dbReference>
<dbReference type="Pfam" id="PF08240">
    <property type="entry name" value="ADH_N"/>
    <property type="match status" value="1"/>
</dbReference>
<dbReference type="GO" id="GO:0005739">
    <property type="term" value="C:mitochondrion"/>
    <property type="evidence" value="ECO:0007669"/>
    <property type="project" value="TreeGrafter"/>
</dbReference>
<dbReference type="Gene3D" id="3.40.50.720">
    <property type="entry name" value="NAD(P)-binding Rossmann-like Domain"/>
    <property type="match status" value="1"/>
</dbReference>
<gene>
    <name evidence="2" type="ORF">NEMBOFW57_007781</name>
</gene>
<evidence type="ECO:0000259" key="1">
    <source>
        <dbReference type="SMART" id="SM00829"/>
    </source>
</evidence>
<dbReference type="CDD" id="cd08267">
    <property type="entry name" value="MDR1"/>
    <property type="match status" value="1"/>
</dbReference>
<dbReference type="AlphaFoldDB" id="A0AAD4EVQ9"/>
<accession>A0AAD4EVQ9</accession>
<dbReference type="InterPro" id="IPR036291">
    <property type="entry name" value="NAD(P)-bd_dom_sf"/>
</dbReference>
<keyword evidence="3" id="KW-1185">Reference proteome</keyword>
<dbReference type="InterPro" id="IPR020843">
    <property type="entry name" value="ER"/>
</dbReference>
<dbReference type="InterPro" id="IPR050700">
    <property type="entry name" value="YIM1/Zinc_Alcohol_DH_Fams"/>
</dbReference>
<dbReference type="Pfam" id="PF13602">
    <property type="entry name" value="ADH_zinc_N_2"/>
    <property type="match status" value="1"/>
</dbReference>
<dbReference type="EMBL" id="JAHCVI010000003">
    <property type="protein sequence ID" value="KAG7288250.1"/>
    <property type="molecule type" value="Genomic_DNA"/>
</dbReference>
<protein>
    <recommendedName>
        <fullName evidence="1">Enoyl reductase (ER) domain-containing protein</fullName>
    </recommendedName>
</protein>
<dbReference type="InterPro" id="IPR011032">
    <property type="entry name" value="GroES-like_sf"/>
</dbReference>
<dbReference type="SMART" id="SM00829">
    <property type="entry name" value="PKS_ER"/>
    <property type="match status" value="1"/>
</dbReference>
<name>A0AAD4EVQ9_9PEZI</name>
<feature type="domain" description="Enoyl reductase (ER)" evidence="1">
    <location>
        <begin position="20"/>
        <end position="339"/>
    </location>
</feature>
<dbReference type="PANTHER" id="PTHR11695">
    <property type="entry name" value="ALCOHOL DEHYDROGENASE RELATED"/>
    <property type="match status" value="1"/>
</dbReference>
<sequence length="343" mass="36526">MATAPIPETMRAWQYSSITGTIEKSITLNEGVPLPTVSSRLGDAELLIQVLSASLNPADYKVPEMGIIVRTVIHTPATPGMDFCGRVVQTTRTVDDFGIGDLVFGRIDAQQHGTTGEYIVAPTKACAHVPDGVSVDEAAALGVAGMTAYHAIAPNVKPGDKIFINGGSGGTGTFGIQIAKALGCHVTVTCSPAKADLCRSLGAEEIIDYTSSDVCQTLKAKGQVFTLVVDNAGTPESLYKAADDFLLPTGKFVQIGGPLNLNSAKMVTSRLLLPSFLGGGKRKYEMYNIKHAPEDLKQLAKWVAEKKVKVVLEETYELEDLPKAFEKLRKGRNAGKLVVHVGK</sequence>
<evidence type="ECO:0000313" key="2">
    <source>
        <dbReference type="EMBL" id="KAG7288250.1"/>
    </source>
</evidence>
<dbReference type="PANTHER" id="PTHR11695:SF294">
    <property type="entry name" value="RETICULON-4-INTERACTING PROTEIN 1, MITOCHONDRIAL"/>
    <property type="match status" value="1"/>
</dbReference>
<reference evidence="2" key="1">
    <citation type="submission" date="2023-02" db="EMBL/GenBank/DDBJ databases">
        <authorList>
            <person name="Palmer J.M."/>
        </authorList>
    </citation>
    <scope>NUCLEOTIDE SEQUENCE</scope>
    <source>
        <strain evidence="2">FW57</strain>
    </source>
</reference>
<organism evidence="2 3">
    <name type="scientific">Staphylotrichum longicolle</name>
    <dbReference type="NCBI Taxonomy" id="669026"/>
    <lineage>
        <taxon>Eukaryota</taxon>
        <taxon>Fungi</taxon>
        <taxon>Dikarya</taxon>
        <taxon>Ascomycota</taxon>
        <taxon>Pezizomycotina</taxon>
        <taxon>Sordariomycetes</taxon>
        <taxon>Sordariomycetidae</taxon>
        <taxon>Sordariales</taxon>
        <taxon>Chaetomiaceae</taxon>
        <taxon>Staphylotrichum</taxon>
    </lineage>
</organism>
<comment type="caution">
    <text evidence="2">The sequence shown here is derived from an EMBL/GenBank/DDBJ whole genome shotgun (WGS) entry which is preliminary data.</text>
</comment>
<dbReference type="Gene3D" id="3.90.180.10">
    <property type="entry name" value="Medium-chain alcohol dehydrogenases, catalytic domain"/>
    <property type="match status" value="1"/>
</dbReference>
<dbReference type="GO" id="GO:0016491">
    <property type="term" value="F:oxidoreductase activity"/>
    <property type="evidence" value="ECO:0007669"/>
    <property type="project" value="InterPro"/>
</dbReference>
<dbReference type="SUPFAM" id="SSF50129">
    <property type="entry name" value="GroES-like"/>
    <property type="match status" value="1"/>
</dbReference>
<dbReference type="SUPFAM" id="SSF51735">
    <property type="entry name" value="NAD(P)-binding Rossmann-fold domains"/>
    <property type="match status" value="1"/>
</dbReference>
<proteinExistence type="predicted"/>